<organism evidence="1 2">
    <name type="scientific">Paracoccus limosus</name>
    <dbReference type="NCBI Taxonomy" id="913252"/>
    <lineage>
        <taxon>Bacteria</taxon>
        <taxon>Pseudomonadati</taxon>
        <taxon>Pseudomonadota</taxon>
        <taxon>Alphaproteobacteria</taxon>
        <taxon>Rhodobacterales</taxon>
        <taxon>Paracoccaceae</taxon>
        <taxon>Paracoccus</taxon>
    </lineage>
</organism>
<sequence>MRFLLRTLGGLWSLLMILLTLASLALSVAMTIFPAVLGAVATGVEAMTGRKTVVTQARARETRLLSELEAERVARRTETAALRRELAEHAVPYRGTRVAMREAVHDTAERVARRSSVAAGRTLGSTVGEALPVVGVGVIVAATAWELRDSCELMKDMRALDAAFNPDDPVSEDEICGLKPPTRDEVWQAVRNSPGAAWDSARGLYGELPEISLSASYDWTLARLSGIWDWSGDDVAAPDLAAPPPKGGTPE</sequence>
<dbReference type="OrthoDB" id="7743350at2"/>
<evidence type="ECO:0000313" key="2">
    <source>
        <dbReference type="Proteomes" id="UP000442533"/>
    </source>
</evidence>
<dbReference type="RefSeq" id="WP_155064289.1">
    <property type="nucleotide sequence ID" value="NZ_WMIF01000010.1"/>
</dbReference>
<proteinExistence type="predicted"/>
<comment type="caution">
    <text evidence="1">The sequence shown here is derived from an EMBL/GenBank/DDBJ whole genome shotgun (WGS) entry which is preliminary data.</text>
</comment>
<keyword evidence="2" id="KW-1185">Reference proteome</keyword>
<name>A0A844H8I8_9RHOB</name>
<dbReference type="EMBL" id="WMIF01000010">
    <property type="protein sequence ID" value="MTH34728.1"/>
    <property type="molecule type" value="Genomic_DNA"/>
</dbReference>
<reference evidence="1 2" key="1">
    <citation type="submission" date="2019-11" db="EMBL/GenBank/DDBJ databases">
        <authorList>
            <person name="Dong K."/>
        </authorList>
    </citation>
    <scope>NUCLEOTIDE SEQUENCE [LARGE SCALE GENOMIC DNA]</scope>
    <source>
        <strain evidence="1 2">JCM 17370</strain>
    </source>
</reference>
<dbReference type="AlphaFoldDB" id="A0A844H8I8"/>
<accession>A0A844H8I8</accession>
<evidence type="ECO:0000313" key="1">
    <source>
        <dbReference type="EMBL" id="MTH34728.1"/>
    </source>
</evidence>
<gene>
    <name evidence="1" type="ORF">GL279_08955</name>
</gene>
<dbReference type="Proteomes" id="UP000442533">
    <property type="component" value="Unassembled WGS sequence"/>
</dbReference>
<protein>
    <submittedName>
        <fullName evidence="1">Uncharacterized protein</fullName>
    </submittedName>
</protein>